<sequence>MIRQHTTLRAVVAVAAILVMPPPPLSDPLPPEPGPSVLRDLVPRTSTLAALTVGIPDQDTGGGAPFAAIT</sequence>
<organism evidence="2 3">
    <name type="scientific">Tistrella bauzanensis</name>
    <dbReference type="NCBI Taxonomy" id="657419"/>
    <lineage>
        <taxon>Bacteria</taxon>
        <taxon>Pseudomonadati</taxon>
        <taxon>Pseudomonadota</taxon>
        <taxon>Alphaproteobacteria</taxon>
        <taxon>Geminicoccales</taxon>
        <taxon>Geminicoccaceae</taxon>
        <taxon>Tistrella</taxon>
    </lineage>
</organism>
<comment type="caution">
    <text evidence="2">The sequence shown here is derived from an EMBL/GenBank/DDBJ whole genome shotgun (WGS) entry which is preliminary data.</text>
</comment>
<proteinExistence type="predicted"/>
<dbReference type="Proteomes" id="UP000603352">
    <property type="component" value="Unassembled WGS sequence"/>
</dbReference>
<gene>
    <name evidence="2" type="ORF">GCM10011505_05070</name>
</gene>
<keyword evidence="1" id="KW-0732">Signal</keyword>
<dbReference type="RefSeq" id="WP_188574567.1">
    <property type="nucleotide sequence ID" value="NZ_BMDZ01000003.1"/>
</dbReference>
<feature type="signal peptide" evidence="1">
    <location>
        <begin position="1"/>
        <end position="26"/>
    </location>
</feature>
<keyword evidence="3" id="KW-1185">Reference proteome</keyword>
<feature type="chain" id="PRO_5045317668" evidence="1">
    <location>
        <begin position="27"/>
        <end position="70"/>
    </location>
</feature>
<reference evidence="3" key="1">
    <citation type="journal article" date="2019" name="Int. J. Syst. Evol. Microbiol.">
        <title>The Global Catalogue of Microorganisms (GCM) 10K type strain sequencing project: providing services to taxonomists for standard genome sequencing and annotation.</title>
        <authorList>
            <consortium name="The Broad Institute Genomics Platform"/>
            <consortium name="The Broad Institute Genome Sequencing Center for Infectious Disease"/>
            <person name="Wu L."/>
            <person name="Ma J."/>
        </authorList>
    </citation>
    <scope>NUCLEOTIDE SEQUENCE [LARGE SCALE GENOMIC DNA]</scope>
    <source>
        <strain evidence="3">CGMCC 1.10188</strain>
    </source>
</reference>
<evidence type="ECO:0000256" key="1">
    <source>
        <dbReference type="SAM" id="SignalP"/>
    </source>
</evidence>
<accession>A0ABQ1IAB7</accession>
<evidence type="ECO:0000313" key="2">
    <source>
        <dbReference type="EMBL" id="GGB26727.1"/>
    </source>
</evidence>
<evidence type="ECO:0000313" key="3">
    <source>
        <dbReference type="Proteomes" id="UP000603352"/>
    </source>
</evidence>
<dbReference type="EMBL" id="BMDZ01000003">
    <property type="protein sequence ID" value="GGB26727.1"/>
    <property type="molecule type" value="Genomic_DNA"/>
</dbReference>
<protein>
    <submittedName>
        <fullName evidence="2">Uncharacterized protein</fullName>
    </submittedName>
</protein>
<name>A0ABQ1IAB7_9PROT</name>